<accession>A0A7S1NID0</accession>
<evidence type="ECO:0000256" key="1">
    <source>
        <dbReference type="SAM" id="MobiDB-lite"/>
    </source>
</evidence>
<reference evidence="2" key="1">
    <citation type="submission" date="2021-01" db="EMBL/GenBank/DDBJ databases">
        <authorList>
            <person name="Corre E."/>
            <person name="Pelletier E."/>
            <person name="Niang G."/>
            <person name="Scheremetjew M."/>
            <person name="Finn R."/>
            <person name="Kale V."/>
            <person name="Holt S."/>
            <person name="Cochrane G."/>
            <person name="Meng A."/>
            <person name="Brown T."/>
            <person name="Cohen L."/>
        </authorList>
    </citation>
    <scope>NUCLEOTIDE SEQUENCE</scope>
    <source>
        <strain evidence="2">NIES-381</strain>
    </source>
</reference>
<sequence length="405" mass="44506">MVHVQQLRQQRLLHVSSQEAVYSVQLLQALTPGEAKAVALELWQRHTFVTRNMRDKIRICHSVLADAGSTHQGSFLGPTFCPERSQQLHLIMQRYFAEQHVPAMRPELSATGPSKHSRPPPNPWCSPDGGSDTKAAPTADGAETGDGLSARCVVTGTSTNFAGLADRGAAEWGGSAIPVNAPSCHTDTQHQKQDDKAQHVGARILMNADCRCDSGPVATDTVLGKQSSPPDLADHQGNCGDTEDSNVGVSDGMFGHRSEKNEEEDALPNTDIDAIEQRYIAASAGLIPAAAGNRTWLDLVKEHGVHQYYLNFRGTLFVPQSEVAHLLTDLRQLLAKEGQQFDTPRQIARILHGLHSPKFPVESWGSHRLWGRYQDVEFDTILRISTTNLTAWQSTFADMMQPENW</sequence>
<dbReference type="EMBL" id="HBGA01082409">
    <property type="protein sequence ID" value="CAD9019586.1"/>
    <property type="molecule type" value="Transcribed_RNA"/>
</dbReference>
<proteinExistence type="predicted"/>
<feature type="region of interest" description="Disordered" evidence="1">
    <location>
        <begin position="107"/>
        <end position="145"/>
    </location>
</feature>
<feature type="region of interest" description="Disordered" evidence="1">
    <location>
        <begin position="221"/>
        <end position="244"/>
    </location>
</feature>
<evidence type="ECO:0000313" key="2">
    <source>
        <dbReference type="EMBL" id="CAD9019586.1"/>
    </source>
</evidence>
<dbReference type="AlphaFoldDB" id="A0A7S1NID0"/>
<organism evidence="2">
    <name type="scientific">Eutreptiella gymnastica</name>
    <dbReference type="NCBI Taxonomy" id="73025"/>
    <lineage>
        <taxon>Eukaryota</taxon>
        <taxon>Discoba</taxon>
        <taxon>Euglenozoa</taxon>
        <taxon>Euglenida</taxon>
        <taxon>Spirocuta</taxon>
        <taxon>Euglenophyceae</taxon>
        <taxon>Eutreptiales</taxon>
        <taxon>Eutreptiaceae</taxon>
        <taxon>Eutreptiella</taxon>
    </lineage>
</organism>
<name>A0A7S1NID0_9EUGL</name>
<gene>
    <name evidence="2" type="ORF">EGYM00392_LOCUS30700</name>
</gene>
<protein>
    <submittedName>
        <fullName evidence="2">Uncharacterized protein</fullName>
    </submittedName>
</protein>